<comment type="similarity">
    <text evidence="7 8">Belongs to the PINc/VapC protein family.</text>
</comment>
<keyword evidence="5 8" id="KW-0378">Hydrolase</keyword>
<dbReference type="Pfam" id="PF01850">
    <property type="entry name" value="PIN"/>
    <property type="match status" value="1"/>
</dbReference>
<evidence type="ECO:0000313" key="12">
    <source>
        <dbReference type="Proteomes" id="UP000748752"/>
    </source>
</evidence>
<keyword evidence="2 8" id="KW-1277">Toxin-antitoxin system</keyword>
<dbReference type="PANTHER" id="PTHR33653">
    <property type="entry name" value="RIBONUCLEASE VAPC2"/>
    <property type="match status" value="1"/>
</dbReference>
<dbReference type="InterPro" id="IPR050556">
    <property type="entry name" value="Type_II_TA_system_RNase"/>
</dbReference>
<organism evidence="11 12">
    <name type="scientific">Thiohalocapsa halophila</name>
    <dbReference type="NCBI Taxonomy" id="69359"/>
    <lineage>
        <taxon>Bacteria</taxon>
        <taxon>Pseudomonadati</taxon>
        <taxon>Pseudomonadota</taxon>
        <taxon>Gammaproteobacteria</taxon>
        <taxon>Chromatiales</taxon>
        <taxon>Chromatiaceae</taxon>
        <taxon>Thiohalocapsa</taxon>
    </lineage>
</organism>
<evidence type="ECO:0000256" key="9">
    <source>
        <dbReference type="SAM" id="MobiDB-lite"/>
    </source>
</evidence>
<proteinExistence type="inferred from homology"/>
<feature type="binding site" evidence="8">
    <location>
        <position position="38"/>
    </location>
    <ligand>
        <name>Mg(2+)</name>
        <dbReference type="ChEBI" id="CHEBI:18420"/>
    </ligand>
</feature>
<keyword evidence="8" id="KW-0800">Toxin</keyword>
<evidence type="ECO:0000256" key="5">
    <source>
        <dbReference type="ARBA" id="ARBA00022801"/>
    </source>
</evidence>
<dbReference type="HAMAP" id="MF_00265">
    <property type="entry name" value="VapC_Nob1"/>
    <property type="match status" value="1"/>
</dbReference>
<reference evidence="11 12" key="1">
    <citation type="journal article" date="2020" name="Microorganisms">
        <title>Osmotic Adaptation and Compatible Solute Biosynthesis of Phototrophic Bacteria as Revealed from Genome Analyses.</title>
        <authorList>
            <person name="Imhoff J.F."/>
            <person name="Rahn T."/>
            <person name="Kunzel S."/>
            <person name="Keller A."/>
            <person name="Neulinger S.C."/>
        </authorList>
    </citation>
    <scope>NUCLEOTIDE SEQUENCE [LARGE SCALE GENOMIC DNA]</scope>
    <source>
        <strain evidence="11 12">DSM 6210</strain>
    </source>
</reference>
<dbReference type="EMBL" id="NRRV01000024">
    <property type="protein sequence ID" value="MBK1631286.1"/>
    <property type="molecule type" value="Genomic_DNA"/>
</dbReference>
<evidence type="ECO:0000256" key="1">
    <source>
        <dbReference type="ARBA" id="ARBA00001946"/>
    </source>
</evidence>
<comment type="function">
    <text evidence="8">Toxic component of a toxin-antitoxin (TA) system. An RNase.</text>
</comment>
<dbReference type="InterPro" id="IPR029060">
    <property type="entry name" value="PIN-like_dom_sf"/>
</dbReference>
<feature type="region of interest" description="Disordered" evidence="9">
    <location>
        <begin position="1"/>
        <end position="20"/>
    </location>
</feature>
<dbReference type="Gene3D" id="3.40.50.1010">
    <property type="entry name" value="5'-nuclease"/>
    <property type="match status" value="1"/>
</dbReference>
<dbReference type="CDD" id="cd18748">
    <property type="entry name" value="PIN_VapC4-5_FitB-like"/>
    <property type="match status" value="1"/>
</dbReference>
<sequence length="170" mass="17915">MGATRRGPPRRGRRSAATGRHPTLATVTNVLGLRYLLDTNILSALIRQPQGPVAAALARRGYGTVCTSIVVAAELRFGARKLGSKALTDKVDDLLASLPVLSLDAGTDHTYAEIRLQLEQAGTPIGPNDLLIAAHALESGLTLVTDNAGEFGRVAGLQVENWLDSPESTP</sequence>
<accession>A0ABS1CIW3</accession>
<dbReference type="EC" id="3.1.-.-" evidence="8"/>
<protein>
    <recommendedName>
        <fullName evidence="8">Ribonuclease VapC</fullName>
        <shortName evidence="8">RNase VapC</shortName>
        <ecNumber evidence="8">3.1.-.-</ecNumber>
    </recommendedName>
    <alternativeName>
        <fullName evidence="8">Toxin VapC</fullName>
    </alternativeName>
</protein>
<dbReference type="Proteomes" id="UP000748752">
    <property type="component" value="Unassembled WGS sequence"/>
</dbReference>
<keyword evidence="4 8" id="KW-0479">Metal-binding</keyword>
<evidence type="ECO:0000256" key="7">
    <source>
        <dbReference type="ARBA" id="ARBA00038093"/>
    </source>
</evidence>
<evidence type="ECO:0000256" key="6">
    <source>
        <dbReference type="ARBA" id="ARBA00022842"/>
    </source>
</evidence>
<feature type="domain" description="PIN" evidence="10">
    <location>
        <begin position="35"/>
        <end position="156"/>
    </location>
</feature>
<comment type="caution">
    <text evidence="11">The sequence shown here is derived from an EMBL/GenBank/DDBJ whole genome shotgun (WGS) entry which is preliminary data.</text>
</comment>
<evidence type="ECO:0000259" key="10">
    <source>
        <dbReference type="Pfam" id="PF01850"/>
    </source>
</evidence>
<keyword evidence="3 8" id="KW-0540">Nuclease</keyword>
<evidence type="ECO:0000313" key="11">
    <source>
        <dbReference type="EMBL" id="MBK1631286.1"/>
    </source>
</evidence>
<comment type="cofactor">
    <cofactor evidence="1 8">
        <name>Mg(2+)</name>
        <dbReference type="ChEBI" id="CHEBI:18420"/>
    </cofactor>
</comment>
<dbReference type="PANTHER" id="PTHR33653:SF1">
    <property type="entry name" value="RIBONUCLEASE VAPC2"/>
    <property type="match status" value="1"/>
</dbReference>
<evidence type="ECO:0000256" key="8">
    <source>
        <dbReference type="HAMAP-Rule" id="MF_00265"/>
    </source>
</evidence>
<dbReference type="InterPro" id="IPR022907">
    <property type="entry name" value="VapC_family"/>
</dbReference>
<keyword evidence="6 8" id="KW-0460">Magnesium</keyword>
<feature type="binding site" evidence="8">
    <location>
        <position position="129"/>
    </location>
    <ligand>
        <name>Mg(2+)</name>
        <dbReference type="ChEBI" id="CHEBI:18420"/>
    </ligand>
</feature>
<keyword evidence="12" id="KW-1185">Reference proteome</keyword>
<evidence type="ECO:0000256" key="3">
    <source>
        <dbReference type="ARBA" id="ARBA00022722"/>
    </source>
</evidence>
<dbReference type="InterPro" id="IPR002716">
    <property type="entry name" value="PIN_dom"/>
</dbReference>
<dbReference type="SUPFAM" id="SSF88723">
    <property type="entry name" value="PIN domain-like"/>
    <property type="match status" value="1"/>
</dbReference>
<gene>
    <name evidence="8" type="primary">vapC</name>
    <name evidence="11" type="ORF">CKO31_11155</name>
</gene>
<evidence type="ECO:0000256" key="4">
    <source>
        <dbReference type="ARBA" id="ARBA00022723"/>
    </source>
</evidence>
<evidence type="ECO:0000256" key="2">
    <source>
        <dbReference type="ARBA" id="ARBA00022649"/>
    </source>
</evidence>
<name>A0ABS1CIW3_9GAMM</name>